<dbReference type="Proteomes" id="UP000003807">
    <property type="component" value="Unassembled WGS sequence"/>
</dbReference>
<dbReference type="Gene3D" id="3.40.630.40">
    <property type="entry name" value="Zn-dependent exopeptidases"/>
    <property type="match status" value="1"/>
</dbReference>
<feature type="domain" description="MurNAc-LAA" evidence="2">
    <location>
        <begin position="62"/>
        <end position="187"/>
    </location>
</feature>
<gene>
    <name evidence="3" type="ORF">HMPREF9289_0709</name>
</gene>
<dbReference type="SUPFAM" id="SSF53187">
    <property type="entry name" value="Zn-dependent exopeptidases"/>
    <property type="match status" value="1"/>
</dbReference>
<dbReference type="EMBL" id="AEDP01000018">
    <property type="protein sequence ID" value="EFL54740.1"/>
    <property type="molecule type" value="Genomic_DNA"/>
</dbReference>
<dbReference type="GO" id="GO:0008745">
    <property type="term" value="F:N-acetylmuramoyl-L-alanine amidase activity"/>
    <property type="evidence" value="ECO:0007669"/>
    <property type="project" value="UniProtKB-EC"/>
</dbReference>
<proteinExistence type="predicted"/>
<dbReference type="SMART" id="SM00646">
    <property type="entry name" value="Ami_3"/>
    <property type="match status" value="1"/>
</dbReference>
<dbReference type="GO" id="GO:0030288">
    <property type="term" value="C:outer membrane-bounded periplasmic space"/>
    <property type="evidence" value="ECO:0007669"/>
    <property type="project" value="TreeGrafter"/>
</dbReference>
<name>E1KWH0_FINMA</name>
<dbReference type="Pfam" id="PF01520">
    <property type="entry name" value="Amidase_3"/>
    <property type="match status" value="1"/>
</dbReference>
<dbReference type="RefSeq" id="WP_002839422.1">
    <property type="nucleotide sequence ID" value="NZ_AEDP01000018.1"/>
</dbReference>
<keyword evidence="1 3" id="KW-0378">Hydrolase</keyword>
<dbReference type="OrthoDB" id="1696489at2"/>
<dbReference type="InterPro" id="IPR050695">
    <property type="entry name" value="N-acetylmuramoyl_amidase_3"/>
</dbReference>
<sequence>MIKIMLDAGHGAGRNFNRGSVIGNEGDNNYKYSLVLKRELEKYGFYVGTTRNSITDNPSLSARGNKAKGYDLFISLHSNAASSSVRGIEIYGDINANSPTLMKNLCNNISKAIGTKNRGVRWRTRNPERFYVQPTSPGGSNYYGVLYSNKAKLGMLIEHVFHTNMQDCKLYVEKRKEIAQATADTIAQFYGLKKMSRPQTKVKGVAKLELTKEQKDSVKNTVVTYLDDEYQKAYIIAQEHKALLAPAAFNFDFGRMVKSGDTIIAVGCDHLGKIEGKSYGLTGYATYHVKATDKAEDFNKDRSKFLVRKK</sequence>
<reference evidence="3 4" key="1">
    <citation type="submission" date="2010-08" db="EMBL/GenBank/DDBJ databases">
        <authorList>
            <person name="Durkin A.S."/>
            <person name="Madupu R."/>
            <person name="Torralba M."/>
            <person name="Gillis M."/>
            <person name="Methe B."/>
            <person name="Sutton G."/>
            <person name="Nelson K.E."/>
        </authorList>
    </citation>
    <scope>NUCLEOTIDE SEQUENCE [LARGE SCALE GENOMIC DNA]</scope>
    <source>
        <strain evidence="3 4">BVS033A4</strain>
    </source>
</reference>
<dbReference type="AlphaFoldDB" id="E1KWH0"/>
<organism evidence="3 4">
    <name type="scientific">Finegoldia magna BVS033A4</name>
    <dbReference type="NCBI Taxonomy" id="866773"/>
    <lineage>
        <taxon>Bacteria</taxon>
        <taxon>Bacillati</taxon>
        <taxon>Bacillota</taxon>
        <taxon>Tissierellia</taxon>
        <taxon>Tissierellales</taxon>
        <taxon>Peptoniphilaceae</taxon>
        <taxon>Finegoldia</taxon>
    </lineage>
</organism>
<evidence type="ECO:0000256" key="1">
    <source>
        <dbReference type="ARBA" id="ARBA00022801"/>
    </source>
</evidence>
<comment type="caution">
    <text evidence="3">The sequence shown here is derived from an EMBL/GenBank/DDBJ whole genome shotgun (WGS) entry which is preliminary data.</text>
</comment>
<dbReference type="CDD" id="cd02696">
    <property type="entry name" value="MurNAc-LAA"/>
    <property type="match status" value="1"/>
</dbReference>
<dbReference type="EC" id="3.5.1.28" evidence="3"/>
<evidence type="ECO:0000313" key="3">
    <source>
        <dbReference type="EMBL" id="EFL54740.1"/>
    </source>
</evidence>
<dbReference type="GO" id="GO:0009253">
    <property type="term" value="P:peptidoglycan catabolic process"/>
    <property type="evidence" value="ECO:0007669"/>
    <property type="project" value="InterPro"/>
</dbReference>
<evidence type="ECO:0000313" key="4">
    <source>
        <dbReference type="Proteomes" id="UP000003807"/>
    </source>
</evidence>
<dbReference type="InterPro" id="IPR002508">
    <property type="entry name" value="MurNAc-LAA_cat"/>
</dbReference>
<accession>E1KWH0</accession>
<evidence type="ECO:0000259" key="2">
    <source>
        <dbReference type="SMART" id="SM00646"/>
    </source>
</evidence>
<dbReference type="PANTHER" id="PTHR30404:SF0">
    <property type="entry name" value="N-ACETYLMURAMOYL-L-ALANINE AMIDASE AMIC"/>
    <property type="match status" value="1"/>
</dbReference>
<protein>
    <submittedName>
        <fullName evidence="3">N-acetylmuramoyl-L-alanine amidase</fullName>
        <ecNumber evidence="3">3.5.1.28</ecNumber>
    </submittedName>
</protein>
<dbReference type="PANTHER" id="PTHR30404">
    <property type="entry name" value="N-ACETYLMURAMOYL-L-ALANINE AMIDASE"/>
    <property type="match status" value="1"/>
</dbReference>